<feature type="domain" description="Cation efflux protein transmembrane" evidence="12">
    <location>
        <begin position="54"/>
        <end position="234"/>
    </location>
</feature>
<comment type="caution">
    <text evidence="13">The sequence shown here is derived from an EMBL/GenBank/DDBJ whole genome shotgun (WGS) entry which is preliminary data.</text>
</comment>
<dbReference type="Proteomes" id="UP000499080">
    <property type="component" value="Unassembled WGS sequence"/>
</dbReference>
<gene>
    <name evidence="13" type="primary">TMEM163</name>
    <name evidence="13" type="ORF">AVEN_135763_1</name>
</gene>
<dbReference type="SUPFAM" id="SSF161111">
    <property type="entry name" value="Cation efflux protein transmembrane domain-like"/>
    <property type="match status" value="1"/>
</dbReference>
<evidence type="ECO:0000256" key="11">
    <source>
        <dbReference type="SAM" id="Phobius"/>
    </source>
</evidence>
<dbReference type="Pfam" id="PF01545">
    <property type="entry name" value="Cation_efflux"/>
    <property type="match status" value="1"/>
</dbReference>
<keyword evidence="8" id="KW-0770">Synapse</keyword>
<evidence type="ECO:0000256" key="8">
    <source>
        <dbReference type="ARBA" id="ARBA00023018"/>
    </source>
</evidence>
<dbReference type="GO" id="GO:0008324">
    <property type="term" value="F:monoatomic cation transmembrane transporter activity"/>
    <property type="evidence" value="ECO:0007669"/>
    <property type="project" value="InterPro"/>
</dbReference>
<feature type="transmembrane region" description="Helical" evidence="11">
    <location>
        <begin position="79"/>
        <end position="101"/>
    </location>
</feature>
<dbReference type="OrthoDB" id="5980560at2759"/>
<evidence type="ECO:0000313" key="14">
    <source>
        <dbReference type="Proteomes" id="UP000499080"/>
    </source>
</evidence>
<accession>A0A4Y2CDC9</accession>
<evidence type="ECO:0000256" key="6">
    <source>
        <dbReference type="ARBA" id="ARBA00022833"/>
    </source>
</evidence>
<keyword evidence="6" id="KW-0862">Zinc</keyword>
<dbReference type="InterPro" id="IPR027469">
    <property type="entry name" value="Cation_efflux_TMD_sf"/>
</dbReference>
<feature type="transmembrane region" description="Helical" evidence="11">
    <location>
        <begin position="180"/>
        <end position="205"/>
    </location>
</feature>
<feature type="transmembrane region" description="Helical" evidence="11">
    <location>
        <begin position="47"/>
        <end position="73"/>
    </location>
</feature>
<evidence type="ECO:0000256" key="10">
    <source>
        <dbReference type="ARBA" id="ARBA00023329"/>
    </source>
</evidence>
<comment type="similarity">
    <text evidence="3">Belongs to the TMEM163 family.</text>
</comment>
<comment type="subcellular location">
    <subcellularLocation>
        <location evidence="2">Cytoplasmic vesicle</location>
        <location evidence="2">Secretory vesicle</location>
        <location evidence="2">Synaptic vesicle membrane</location>
        <topology evidence="2">Multi-pass membrane protein</topology>
    </subcellularLocation>
    <subcellularLocation>
        <location evidence="1">Early endosome membrane</location>
    </subcellularLocation>
</comment>
<keyword evidence="9 11" id="KW-0472">Membrane</keyword>
<evidence type="ECO:0000256" key="9">
    <source>
        <dbReference type="ARBA" id="ARBA00023136"/>
    </source>
</evidence>
<evidence type="ECO:0000256" key="7">
    <source>
        <dbReference type="ARBA" id="ARBA00022989"/>
    </source>
</evidence>
<keyword evidence="14" id="KW-1185">Reference proteome</keyword>
<dbReference type="EMBL" id="BGPR01000168">
    <property type="protein sequence ID" value="GBM01335.1"/>
    <property type="molecule type" value="Genomic_DNA"/>
</dbReference>
<evidence type="ECO:0000256" key="5">
    <source>
        <dbReference type="ARBA" id="ARBA00022753"/>
    </source>
</evidence>
<protein>
    <submittedName>
        <fullName evidence="13">Transmembrane protein 163</fullName>
    </submittedName>
</protein>
<dbReference type="PANTHER" id="PTHR31937:SF2">
    <property type="entry name" value="TRANSMEMBRANE PROTEIN 163"/>
    <property type="match status" value="1"/>
</dbReference>
<keyword evidence="5" id="KW-0967">Endosome</keyword>
<evidence type="ECO:0000256" key="2">
    <source>
        <dbReference type="ARBA" id="ARBA00004644"/>
    </source>
</evidence>
<sequence>MGQLTNAPKCATNANAFDIANSFEKEDIPLKLNDSLADRKRNEHLRLYVIALCIASVILSLVLCILAFIFASLRHSPATFAFAADCVLDLLSSFIVIWRYFGSPYRLGSYSREYKACISLGVLFMVAGVGVIIEGIYFLFVKDIPKWYTVLIILAAVGSIVCFIVGFAKYVLGKKLNSQALYLDAFNSILSGLFALVIIISDVVYLKNKSIWYLDPLLSVVLSVGMLALGFRTIIMHCRHGEYDPADT</sequence>
<organism evidence="13 14">
    <name type="scientific">Araneus ventricosus</name>
    <name type="common">Orbweaver spider</name>
    <name type="synonym">Epeira ventricosa</name>
    <dbReference type="NCBI Taxonomy" id="182803"/>
    <lineage>
        <taxon>Eukaryota</taxon>
        <taxon>Metazoa</taxon>
        <taxon>Ecdysozoa</taxon>
        <taxon>Arthropoda</taxon>
        <taxon>Chelicerata</taxon>
        <taxon>Arachnida</taxon>
        <taxon>Araneae</taxon>
        <taxon>Araneomorphae</taxon>
        <taxon>Entelegynae</taxon>
        <taxon>Araneoidea</taxon>
        <taxon>Araneidae</taxon>
        <taxon>Araneus</taxon>
    </lineage>
</organism>
<dbReference type="InterPro" id="IPR058533">
    <property type="entry name" value="Cation_efflux_TM"/>
</dbReference>
<dbReference type="AlphaFoldDB" id="A0A4Y2CDC9"/>
<dbReference type="InterPro" id="IPR026765">
    <property type="entry name" value="Tmem163"/>
</dbReference>
<feature type="transmembrane region" description="Helical" evidence="11">
    <location>
        <begin position="122"/>
        <end position="141"/>
    </location>
</feature>
<keyword evidence="10" id="KW-0968">Cytoplasmic vesicle</keyword>
<name>A0A4Y2CDC9_ARAVE</name>
<dbReference type="Gene3D" id="1.20.1510.10">
    <property type="entry name" value="Cation efflux protein transmembrane domain"/>
    <property type="match status" value="1"/>
</dbReference>
<keyword evidence="7 11" id="KW-1133">Transmembrane helix</keyword>
<feature type="transmembrane region" description="Helical" evidence="11">
    <location>
        <begin position="211"/>
        <end position="231"/>
    </location>
</feature>
<evidence type="ECO:0000256" key="4">
    <source>
        <dbReference type="ARBA" id="ARBA00022692"/>
    </source>
</evidence>
<dbReference type="GO" id="GO:0030672">
    <property type="term" value="C:synaptic vesicle membrane"/>
    <property type="evidence" value="ECO:0007669"/>
    <property type="project" value="UniProtKB-SubCell"/>
</dbReference>
<evidence type="ECO:0000256" key="1">
    <source>
        <dbReference type="ARBA" id="ARBA00004146"/>
    </source>
</evidence>
<feature type="transmembrane region" description="Helical" evidence="11">
    <location>
        <begin position="147"/>
        <end position="168"/>
    </location>
</feature>
<dbReference type="GO" id="GO:0031901">
    <property type="term" value="C:early endosome membrane"/>
    <property type="evidence" value="ECO:0007669"/>
    <property type="project" value="UniProtKB-SubCell"/>
</dbReference>
<dbReference type="PANTHER" id="PTHR31937">
    <property type="entry name" value="TRANSMEMBRANE PROTEIN 163"/>
    <property type="match status" value="1"/>
</dbReference>
<evidence type="ECO:0000259" key="12">
    <source>
        <dbReference type="Pfam" id="PF01545"/>
    </source>
</evidence>
<evidence type="ECO:0000256" key="3">
    <source>
        <dbReference type="ARBA" id="ARBA00008731"/>
    </source>
</evidence>
<keyword evidence="4 11" id="KW-0812">Transmembrane</keyword>
<evidence type="ECO:0000313" key="13">
    <source>
        <dbReference type="EMBL" id="GBM01335.1"/>
    </source>
</evidence>
<reference evidence="13 14" key="1">
    <citation type="journal article" date="2019" name="Sci. Rep.">
        <title>Orb-weaving spider Araneus ventricosus genome elucidates the spidroin gene catalogue.</title>
        <authorList>
            <person name="Kono N."/>
            <person name="Nakamura H."/>
            <person name="Ohtoshi R."/>
            <person name="Moran D.A.P."/>
            <person name="Shinohara A."/>
            <person name="Yoshida Y."/>
            <person name="Fujiwara M."/>
            <person name="Mori M."/>
            <person name="Tomita M."/>
            <person name="Arakawa K."/>
        </authorList>
    </citation>
    <scope>NUCLEOTIDE SEQUENCE [LARGE SCALE GENOMIC DNA]</scope>
</reference>
<proteinExistence type="inferred from homology"/>